<evidence type="ECO:0000256" key="6">
    <source>
        <dbReference type="ARBA" id="ARBA00023146"/>
    </source>
</evidence>
<dbReference type="SUPFAM" id="SSF55681">
    <property type="entry name" value="Class II aaRS and biotin synthetases"/>
    <property type="match status" value="1"/>
</dbReference>
<dbReference type="Pfam" id="PF00152">
    <property type="entry name" value="tRNA-synt_2"/>
    <property type="match status" value="1"/>
</dbReference>
<dbReference type="InterPro" id="IPR045864">
    <property type="entry name" value="aa-tRNA-synth_II/BPL/LPL"/>
</dbReference>
<keyword evidence="4" id="KW-0067">ATP-binding</keyword>
<evidence type="ECO:0000256" key="1">
    <source>
        <dbReference type="ARBA" id="ARBA00006303"/>
    </source>
</evidence>
<dbReference type="Proteomes" id="UP000308092">
    <property type="component" value="Unassembled WGS sequence"/>
</dbReference>
<evidence type="ECO:0000256" key="4">
    <source>
        <dbReference type="ARBA" id="ARBA00022840"/>
    </source>
</evidence>
<sequence>MKHSIQIVSLAKNGALEKLKTIRANSPVAVRGKVQQKQAKGAEMEKTDPWEIQLDDIQLLNDFPKDIFMKSDTVFAPRHRYLQLRADSELREALRFRAQVHNVCKEELEQCRPPFVEIETPLLFKSTPEGAREFLVPTRKRGLAYALPQSPQQYKQILMASGIPRYFQFARCFRDEDLRADRQPEFTQLDLEMSFATGEDVMRTVEGVIRRLWSTLLSDPAPSGLFRRMAYEEAMSRYGSDKPDTRYGMEITRIGHLLPADLVNKITPLLDPIVEVFKLENNDNDPVAMAQFITQFLDSPAGAPFNDNPEGGPGVFVYDAKKPLCGLQPFGFEAAEFLEDLLVPDHGDLIILQARKQAPFAGGSTPIGDLRRALHSAAVASGFKPAPTGFDFLWIVDFPLFSPSSDSEPGQGGAAGISSTHHPFTAPKNAADVDLLLTDPTKVVADHYDLVVNGVELGGGSRRIHDAAVQEFILRDILQMRSERLADFAHLLEALRAGCPPHAGLALGFDRLVAVMLGKESVRDVIAFPKIGKSGEDPMVKAPSAITEEALSTYHLHLRGE</sequence>
<keyword evidence="5" id="KW-0648">Protein biosynthesis</keyword>
<dbReference type="GO" id="GO:0006422">
    <property type="term" value="P:aspartyl-tRNA aminoacylation"/>
    <property type="evidence" value="ECO:0007669"/>
    <property type="project" value="TreeGrafter"/>
</dbReference>
<dbReference type="Gene3D" id="3.30.1360.30">
    <property type="entry name" value="GAD-like domain"/>
    <property type="match status" value="1"/>
</dbReference>
<name>A0A4S3JWA2_9EURO</name>
<dbReference type="GO" id="GO:0005739">
    <property type="term" value="C:mitochondrion"/>
    <property type="evidence" value="ECO:0007669"/>
    <property type="project" value="TreeGrafter"/>
</dbReference>
<evidence type="ECO:0000259" key="7">
    <source>
        <dbReference type="PROSITE" id="PS50862"/>
    </source>
</evidence>
<protein>
    <recommendedName>
        <fullName evidence="7">Aminoacyl-transfer RNA synthetases class-II family profile domain-containing protein</fullName>
    </recommendedName>
</protein>
<dbReference type="InterPro" id="IPR004524">
    <property type="entry name" value="Asp-tRNA-ligase_1"/>
</dbReference>
<evidence type="ECO:0000256" key="3">
    <source>
        <dbReference type="ARBA" id="ARBA00022741"/>
    </source>
</evidence>
<keyword evidence="2" id="KW-0436">Ligase</keyword>
<dbReference type="Gene3D" id="3.30.930.10">
    <property type="entry name" value="Bira Bifunctional Protein, Domain 2"/>
    <property type="match status" value="1"/>
</dbReference>
<dbReference type="InterPro" id="IPR004115">
    <property type="entry name" value="GAD-like_sf"/>
</dbReference>
<evidence type="ECO:0000313" key="8">
    <source>
        <dbReference type="EMBL" id="THC99746.1"/>
    </source>
</evidence>
<proteinExistence type="inferred from homology"/>
<evidence type="ECO:0000313" key="9">
    <source>
        <dbReference type="Proteomes" id="UP000308092"/>
    </source>
</evidence>
<keyword evidence="6" id="KW-0030">Aminoacyl-tRNA synthetase</keyword>
<dbReference type="InterPro" id="IPR012340">
    <property type="entry name" value="NA-bd_OB-fold"/>
</dbReference>
<dbReference type="STRING" id="1220188.A0A4S3JWA2"/>
<feature type="domain" description="Aminoacyl-transfer RNA synthetases class-II family profile" evidence="7">
    <location>
        <begin position="94"/>
        <end position="529"/>
    </location>
</feature>
<dbReference type="NCBIfam" id="NF001750">
    <property type="entry name" value="PRK00476.1"/>
    <property type="match status" value="1"/>
</dbReference>
<dbReference type="InterPro" id="IPR004364">
    <property type="entry name" value="Aa-tRNA-synt_II"/>
</dbReference>
<evidence type="ECO:0000256" key="5">
    <source>
        <dbReference type="ARBA" id="ARBA00022917"/>
    </source>
</evidence>
<dbReference type="Gene3D" id="2.40.50.140">
    <property type="entry name" value="Nucleic acid-binding proteins"/>
    <property type="match status" value="1"/>
</dbReference>
<evidence type="ECO:0000256" key="2">
    <source>
        <dbReference type="ARBA" id="ARBA00022598"/>
    </source>
</evidence>
<dbReference type="EMBL" id="SOSA01000012">
    <property type="protein sequence ID" value="THC99746.1"/>
    <property type="molecule type" value="Genomic_DNA"/>
</dbReference>
<dbReference type="PRINTS" id="PR01042">
    <property type="entry name" value="TRNASYNTHASP"/>
</dbReference>
<dbReference type="NCBIfam" id="TIGR00459">
    <property type="entry name" value="aspS_bact"/>
    <property type="match status" value="1"/>
</dbReference>
<reference evidence="8 9" key="1">
    <citation type="submission" date="2019-03" db="EMBL/GenBank/DDBJ databases">
        <title>The genome sequence of a newly discovered highly antifungal drug resistant Aspergillus species, Aspergillus tanneri NIH 1004.</title>
        <authorList>
            <person name="Mounaud S."/>
            <person name="Singh I."/>
            <person name="Joardar V."/>
            <person name="Pakala S."/>
            <person name="Pakala S."/>
            <person name="Venepally P."/>
            <person name="Hoover J."/>
            <person name="Nierman W."/>
            <person name="Chung J."/>
            <person name="Losada L."/>
        </authorList>
    </citation>
    <scope>NUCLEOTIDE SEQUENCE [LARGE SCALE GENOMIC DNA]</scope>
    <source>
        <strain evidence="8 9">NIH1004</strain>
    </source>
</reference>
<dbReference type="VEuPathDB" id="FungiDB:EYZ11_000796"/>
<dbReference type="AlphaFoldDB" id="A0A4S3JWA2"/>
<dbReference type="PANTHER" id="PTHR22594:SF5">
    <property type="entry name" value="ASPARTATE--TRNA LIGASE, MITOCHONDRIAL"/>
    <property type="match status" value="1"/>
</dbReference>
<dbReference type="GO" id="GO:0004815">
    <property type="term" value="F:aspartate-tRNA ligase activity"/>
    <property type="evidence" value="ECO:0007669"/>
    <property type="project" value="TreeGrafter"/>
</dbReference>
<dbReference type="InterPro" id="IPR006195">
    <property type="entry name" value="aa-tRNA-synth_II"/>
</dbReference>
<keyword evidence="9" id="KW-1185">Reference proteome</keyword>
<dbReference type="GO" id="GO:0005524">
    <property type="term" value="F:ATP binding"/>
    <property type="evidence" value="ECO:0007669"/>
    <property type="project" value="UniProtKB-KW"/>
</dbReference>
<gene>
    <name evidence="8" type="ORF">EYZ11_000796</name>
</gene>
<organism evidence="8 9">
    <name type="scientific">Aspergillus tanneri</name>
    <dbReference type="NCBI Taxonomy" id="1220188"/>
    <lineage>
        <taxon>Eukaryota</taxon>
        <taxon>Fungi</taxon>
        <taxon>Dikarya</taxon>
        <taxon>Ascomycota</taxon>
        <taxon>Pezizomycotina</taxon>
        <taxon>Eurotiomycetes</taxon>
        <taxon>Eurotiomycetidae</taxon>
        <taxon>Eurotiales</taxon>
        <taxon>Aspergillaceae</taxon>
        <taxon>Aspergillus</taxon>
        <taxon>Aspergillus subgen. Circumdati</taxon>
    </lineage>
</organism>
<comment type="caution">
    <text evidence="8">The sequence shown here is derived from an EMBL/GenBank/DDBJ whole genome shotgun (WGS) entry which is preliminary data.</text>
</comment>
<keyword evidence="3" id="KW-0547">Nucleotide-binding</keyword>
<accession>A0A4S3JWA2</accession>
<dbReference type="HAMAP" id="MF_00044">
    <property type="entry name" value="Asp_tRNA_synth_type1"/>
    <property type="match status" value="1"/>
</dbReference>
<dbReference type="PROSITE" id="PS50862">
    <property type="entry name" value="AA_TRNA_LIGASE_II"/>
    <property type="match status" value="1"/>
</dbReference>
<dbReference type="InterPro" id="IPR002312">
    <property type="entry name" value="Asp/Asn-tRNA-synth_IIb"/>
</dbReference>
<dbReference type="PANTHER" id="PTHR22594">
    <property type="entry name" value="ASPARTYL/LYSYL-TRNA SYNTHETASE"/>
    <property type="match status" value="1"/>
</dbReference>
<comment type="similarity">
    <text evidence="1">Belongs to the class-II aminoacyl-tRNA synthetase family. Type 1 subfamily.</text>
</comment>